<keyword evidence="1" id="KW-0812">Transmembrane</keyword>
<evidence type="ECO:0000256" key="1">
    <source>
        <dbReference type="SAM" id="Phobius"/>
    </source>
</evidence>
<sequence>MSESVEESTGTDSKRPSRWRFVLTKTGFVVSALVVAVAGVAGPFAWNAVRDLTRPPLLVSAVVNNETVDDYSYAFEAVIPPERVAELGFVGDYPGTGPGVPGATKFEKLGTLVTVEGASSRNVVITDMRARILDKGPVLTGTVACVGPQGGGPTIRVGIDLDELNPTARVLDSGKFGARYFLDNAITLADGETVVFQVEARAAQARYRWVLELDAVIDGRPQTIEVQPEDGPYELTGAADGYDSVFEWSGSDYFSPVPGARTGWCVE</sequence>
<organism evidence="3 4">
    <name type="scientific">Saccharopolyspora antimicrobica</name>
    <dbReference type="NCBI Taxonomy" id="455193"/>
    <lineage>
        <taxon>Bacteria</taxon>
        <taxon>Bacillati</taxon>
        <taxon>Actinomycetota</taxon>
        <taxon>Actinomycetes</taxon>
        <taxon>Pseudonocardiales</taxon>
        <taxon>Pseudonocardiaceae</taxon>
        <taxon>Saccharopolyspora</taxon>
    </lineage>
</organism>
<accession>A0A1I5E506</accession>
<keyword evidence="1" id="KW-0472">Membrane</keyword>
<reference evidence="2 5" key="2">
    <citation type="submission" date="2018-10" db="EMBL/GenBank/DDBJ databases">
        <title>Sequencing the genomes of 1000 actinobacteria strains.</title>
        <authorList>
            <person name="Klenk H.-P."/>
        </authorList>
    </citation>
    <scope>NUCLEOTIDE SEQUENCE [LARGE SCALE GENOMIC DNA]</scope>
    <source>
        <strain evidence="2 5">DSM 45119</strain>
    </source>
</reference>
<dbReference type="EMBL" id="RBXX01000002">
    <property type="protein sequence ID" value="RKT86672.1"/>
    <property type="molecule type" value="Genomic_DNA"/>
</dbReference>
<reference evidence="3 4" key="1">
    <citation type="submission" date="2016-10" db="EMBL/GenBank/DDBJ databases">
        <authorList>
            <person name="de Groot N.N."/>
        </authorList>
    </citation>
    <scope>NUCLEOTIDE SEQUENCE [LARGE SCALE GENOMIC DNA]</scope>
    <source>
        <strain evidence="3 4">CPCC 201259</strain>
    </source>
</reference>
<name>A0A1I5E506_9PSEU</name>
<evidence type="ECO:0000313" key="2">
    <source>
        <dbReference type="EMBL" id="RKT86672.1"/>
    </source>
</evidence>
<keyword evidence="1" id="KW-1133">Transmembrane helix</keyword>
<dbReference type="Proteomes" id="UP000270697">
    <property type="component" value="Unassembled WGS sequence"/>
</dbReference>
<gene>
    <name evidence="2" type="ORF">ATL45_5050</name>
    <name evidence="3" type="ORF">SAMN05421805_10917</name>
</gene>
<dbReference type="RefSeq" id="WP_093155450.1">
    <property type="nucleotide sequence ID" value="NZ_FOUP01000009.1"/>
</dbReference>
<feature type="transmembrane region" description="Helical" evidence="1">
    <location>
        <begin position="21"/>
        <end position="46"/>
    </location>
</feature>
<proteinExistence type="predicted"/>
<dbReference type="EMBL" id="FOUP01000009">
    <property type="protein sequence ID" value="SFO06644.1"/>
    <property type="molecule type" value="Genomic_DNA"/>
</dbReference>
<evidence type="ECO:0000313" key="3">
    <source>
        <dbReference type="EMBL" id="SFO06644.1"/>
    </source>
</evidence>
<dbReference type="STRING" id="455193.SAMN05421805_10917"/>
<evidence type="ECO:0000313" key="5">
    <source>
        <dbReference type="Proteomes" id="UP000270697"/>
    </source>
</evidence>
<evidence type="ECO:0000313" key="4">
    <source>
        <dbReference type="Proteomes" id="UP000199398"/>
    </source>
</evidence>
<dbReference type="AlphaFoldDB" id="A0A1I5E506"/>
<dbReference type="Proteomes" id="UP000199398">
    <property type="component" value="Unassembled WGS sequence"/>
</dbReference>
<protein>
    <submittedName>
        <fullName evidence="3">Uncharacterized protein</fullName>
    </submittedName>
</protein>
<dbReference type="OrthoDB" id="3774128at2"/>
<keyword evidence="5" id="KW-1185">Reference proteome</keyword>